<name>A0A5C6BBG0_9PLAN</name>
<feature type="binding site" evidence="8">
    <location>
        <position position="126"/>
    </location>
    <ligand>
        <name>ATP</name>
        <dbReference type="ChEBI" id="CHEBI:30616"/>
    </ligand>
</feature>
<keyword evidence="12" id="KW-1185">Reference proteome</keyword>
<dbReference type="InterPro" id="IPR000719">
    <property type="entry name" value="Prot_kinase_dom"/>
</dbReference>
<evidence type="ECO:0000313" key="12">
    <source>
        <dbReference type="Proteomes" id="UP000320735"/>
    </source>
</evidence>
<dbReference type="SUPFAM" id="SSF50978">
    <property type="entry name" value="WD40 repeat-like"/>
    <property type="match status" value="2"/>
</dbReference>
<dbReference type="PROSITE" id="PS50294">
    <property type="entry name" value="WD_REPEATS_REGION"/>
    <property type="match status" value="2"/>
</dbReference>
<comment type="caution">
    <text evidence="11">The sequence shown here is derived from an EMBL/GenBank/DDBJ whole genome shotgun (WGS) entry which is preliminary data.</text>
</comment>
<accession>A0A5C6BBG0</accession>
<feature type="repeat" description="WD" evidence="7">
    <location>
        <begin position="629"/>
        <end position="662"/>
    </location>
</feature>
<proteinExistence type="predicted"/>
<dbReference type="EMBL" id="SJPP01000002">
    <property type="protein sequence ID" value="TWU08791.1"/>
    <property type="molecule type" value="Genomic_DNA"/>
</dbReference>
<dbReference type="CDD" id="cd00200">
    <property type="entry name" value="WD40"/>
    <property type="match status" value="1"/>
</dbReference>
<keyword evidence="1 7" id="KW-0853">WD repeat</keyword>
<dbReference type="Pfam" id="PF00400">
    <property type="entry name" value="WD40"/>
    <property type="match status" value="4"/>
</dbReference>
<evidence type="ECO:0000256" key="5">
    <source>
        <dbReference type="ARBA" id="ARBA00022777"/>
    </source>
</evidence>
<feature type="domain" description="Protein kinase" evidence="10">
    <location>
        <begin position="97"/>
        <end position="432"/>
    </location>
</feature>
<evidence type="ECO:0000256" key="3">
    <source>
        <dbReference type="ARBA" id="ARBA00022737"/>
    </source>
</evidence>
<sequence length="1165" mass="127225">MMSGIHKTEESIFFHAIDIENDAERSLFVQQACAGDKQQVARIERLLRANQQIGDLLDIPDGNVIPIIANLVEQTPPPQPPKTLAPNAPLGGTLGDFQLVREIGRGGMGVVYEAHQISLNRQVALKVLPFTAVLDQRQLERFKTEAQAAAGLHHGNIVPVFHIGRDRAVHYYAMQYIEGQDVSDLIKQLRQVAQKDELDLPVTKDADFSLASELVTGRFEPADLTRPDMPLDEDDDNFARPDSNAVNDTGTFAALPTKDATNKPEYFRTIAGLGIQGAEALEFAHQNGILHRDIKPSNLMLDAGGKLWVTDFGLARIEGDAGLTTTGDVMGTLRYMSPEQATGQNDAVDRRSDLYSLGVTLYEMLSLSPVYPSAARNELLQKGLEEEPSPLRQVNNAIPADLETIIHKAIAKEPADRYATAQEFADDLRRYLNGEPIHARRPSVATRISKWAQRNRTLALSFAAAFIGGIVAAAIVVVVKDRDGNVISQTTYPDGHAVTIENENTVRPPEISRRETPSPEPFAGLLPDPPALPGIARWQIVNRHVTGTPNNILGHFAWSPDGRYIAVPTDEVLRVYEFPSFELKRIFCGHTDGLTKVDWSPNGKLLATASNDDTVRIWDFETGTPSITLFGNACDVRTVKWHPNDGKRLVSGNVAGNLRMWSREGKLLKRWRGHPNSSVWEIAWSPDGKTLASAGADGTIALSNDQGALQSVIDTKKGAVSTVAWSPDGKRLLTANRGSGEVCVWKRDGTPGPVFAGHTAGPMCAAWSPDGQRVASVAHDGKRRIWDVDTGAKTEIDVGQVEMSALPIDWVAWRPGSKSIATFSNDGFHVWDASGGVIAQFAILARLRAARLSPDGQKLAANIGHADEFYMLLCNSDGTQSQSLDRLHEYPLDFAWTPDSHSVVVGGWRLHAIAPLLRLCGRDGSEGPVIINSPDVEKSSGVRRLSVSPHGNQVAVRIVSDKDPSLLQIWNLDGTPGPICEGSDITKVRSRPAWSPQGNKIAMCDAGGTLRIWKSEDGQLESSLITAGGYEVVWKPDGTQIAVVSSDFVQVWGMDGLQIAALRGGDVGQPPFEWATSTHVKFSENYSKGQATSIRYRDPRTGRFEWILAATRAKQFVKFAADGRVLDGNPDVVDREFVCVVQQPNGAVQILKPSGFRQRYQQEAP</sequence>
<dbReference type="InterPro" id="IPR017441">
    <property type="entry name" value="Protein_kinase_ATP_BS"/>
</dbReference>
<dbReference type="PROSITE" id="PS00108">
    <property type="entry name" value="PROTEIN_KINASE_ST"/>
    <property type="match status" value="1"/>
</dbReference>
<evidence type="ECO:0000256" key="8">
    <source>
        <dbReference type="PROSITE-ProRule" id="PRU10141"/>
    </source>
</evidence>
<evidence type="ECO:0000256" key="6">
    <source>
        <dbReference type="ARBA" id="ARBA00022840"/>
    </source>
</evidence>
<evidence type="ECO:0000313" key="11">
    <source>
        <dbReference type="EMBL" id="TWU08791.1"/>
    </source>
</evidence>
<evidence type="ECO:0000256" key="9">
    <source>
        <dbReference type="SAM" id="Phobius"/>
    </source>
</evidence>
<dbReference type="InterPro" id="IPR001680">
    <property type="entry name" value="WD40_rpt"/>
</dbReference>
<dbReference type="Gene3D" id="1.10.510.10">
    <property type="entry name" value="Transferase(Phosphotransferase) domain 1"/>
    <property type="match status" value="1"/>
</dbReference>
<dbReference type="Proteomes" id="UP000320735">
    <property type="component" value="Unassembled WGS sequence"/>
</dbReference>
<dbReference type="AlphaFoldDB" id="A0A5C6BBG0"/>
<organism evidence="11 12">
    <name type="scientific">Symmachiella macrocystis</name>
    <dbReference type="NCBI Taxonomy" id="2527985"/>
    <lineage>
        <taxon>Bacteria</taxon>
        <taxon>Pseudomonadati</taxon>
        <taxon>Planctomycetota</taxon>
        <taxon>Planctomycetia</taxon>
        <taxon>Planctomycetales</taxon>
        <taxon>Planctomycetaceae</taxon>
        <taxon>Symmachiella</taxon>
    </lineage>
</organism>
<keyword evidence="9" id="KW-1133">Transmembrane helix</keyword>
<dbReference type="InterPro" id="IPR008271">
    <property type="entry name" value="Ser/Thr_kinase_AS"/>
</dbReference>
<evidence type="ECO:0000256" key="4">
    <source>
        <dbReference type="ARBA" id="ARBA00022741"/>
    </source>
</evidence>
<dbReference type="GO" id="GO:0004674">
    <property type="term" value="F:protein serine/threonine kinase activity"/>
    <property type="evidence" value="ECO:0007669"/>
    <property type="project" value="UniProtKB-EC"/>
</dbReference>
<dbReference type="GO" id="GO:0005524">
    <property type="term" value="F:ATP binding"/>
    <property type="evidence" value="ECO:0007669"/>
    <property type="project" value="UniProtKB-UniRule"/>
</dbReference>
<dbReference type="InterPro" id="IPR015943">
    <property type="entry name" value="WD40/YVTN_repeat-like_dom_sf"/>
</dbReference>
<protein>
    <submittedName>
        <fullName evidence="11">Serine/threonine-protein kinase PknB</fullName>
        <ecNumber evidence="11">2.7.11.1</ecNumber>
    </submittedName>
</protein>
<dbReference type="PROSITE" id="PS00678">
    <property type="entry name" value="WD_REPEATS_1"/>
    <property type="match status" value="1"/>
</dbReference>
<dbReference type="PROSITE" id="PS50082">
    <property type="entry name" value="WD_REPEATS_2"/>
    <property type="match status" value="3"/>
</dbReference>
<dbReference type="InterPro" id="IPR011009">
    <property type="entry name" value="Kinase-like_dom_sf"/>
</dbReference>
<dbReference type="SMART" id="SM00320">
    <property type="entry name" value="WD40"/>
    <property type="match status" value="8"/>
</dbReference>
<dbReference type="SMART" id="SM00220">
    <property type="entry name" value="S_TKc"/>
    <property type="match status" value="1"/>
</dbReference>
<dbReference type="InterPro" id="IPR019775">
    <property type="entry name" value="WD40_repeat_CS"/>
</dbReference>
<keyword evidence="4 8" id="KW-0547">Nucleotide-binding</keyword>
<keyword evidence="2 11" id="KW-0808">Transferase</keyword>
<gene>
    <name evidence="11" type="primary">pknB_15</name>
    <name evidence="11" type="ORF">CA54_40280</name>
</gene>
<dbReference type="Gene3D" id="2.130.10.10">
    <property type="entry name" value="YVTN repeat-like/Quinoprotein amine dehydrogenase"/>
    <property type="match status" value="4"/>
</dbReference>
<evidence type="ECO:0000259" key="10">
    <source>
        <dbReference type="PROSITE" id="PS50011"/>
    </source>
</evidence>
<evidence type="ECO:0000256" key="7">
    <source>
        <dbReference type="PROSITE-ProRule" id="PRU00221"/>
    </source>
</evidence>
<keyword evidence="9" id="KW-0472">Membrane</keyword>
<dbReference type="RefSeq" id="WP_146372591.1">
    <property type="nucleotide sequence ID" value="NZ_SJPP01000002.1"/>
</dbReference>
<dbReference type="Pfam" id="PF00069">
    <property type="entry name" value="Pkinase"/>
    <property type="match status" value="2"/>
</dbReference>
<reference evidence="11 12" key="1">
    <citation type="submission" date="2019-02" db="EMBL/GenBank/DDBJ databases">
        <title>Deep-cultivation of Planctomycetes and their phenomic and genomic characterization uncovers novel biology.</title>
        <authorList>
            <person name="Wiegand S."/>
            <person name="Jogler M."/>
            <person name="Boedeker C."/>
            <person name="Pinto D."/>
            <person name="Vollmers J."/>
            <person name="Rivas-Marin E."/>
            <person name="Kohn T."/>
            <person name="Peeters S.H."/>
            <person name="Heuer A."/>
            <person name="Rast P."/>
            <person name="Oberbeckmann S."/>
            <person name="Bunk B."/>
            <person name="Jeske O."/>
            <person name="Meyerdierks A."/>
            <person name="Storesund J.E."/>
            <person name="Kallscheuer N."/>
            <person name="Luecker S."/>
            <person name="Lage O.M."/>
            <person name="Pohl T."/>
            <person name="Merkel B.J."/>
            <person name="Hornburger P."/>
            <person name="Mueller R.-W."/>
            <person name="Bruemmer F."/>
            <person name="Labrenz M."/>
            <person name="Spormann A.M."/>
            <person name="Op Den Camp H."/>
            <person name="Overmann J."/>
            <person name="Amann R."/>
            <person name="Jetten M.S.M."/>
            <person name="Mascher T."/>
            <person name="Medema M.H."/>
            <person name="Devos D.P."/>
            <person name="Kaster A.-K."/>
            <person name="Ovreas L."/>
            <person name="Rohde M."/>
            <person name="Galperin M.Y."/>
            <person name="Jogler C."/>
        </authorList>
    </citation>
    <scope>NUCLEOTIDE SEQUENCE [LARGE SCALE GENOMIC DNA]</scope>
    <source>
        <strain evidence="11 12">CA54</strain>
    </source>
</reference>
<feature type="repeat" description="WD" evidence="7">
    <location>
        <begin position="755"/>
        <end position="796"/>
    </location>
</feature>
<dbReference type="Gene3D" id="3.30.200.20">
    <property type="entry name" value="Phosphorylase Kinase, domain 1"/>
    <property type="match status" value="1"/>
</dbReference>
<keyword evidence="5 11" id="KW-0418">Kinase</keyword>
<dbReference type="PANTHER" id="PTHR43289:SF34">
    <property type="entry name" value="SERINE_THREONINE-PROTEIN KINASE YBDM-RELATED"/>
    <property type="match status" value="1"/>
</dbReference>
<dbReference type="PROSITE" id="PS50011">
    <property type="entry name" value="PROTEIN_KINASE_DOM"/>
    <property type="match status" value="1"/>
</dbReference>
<keyword evidence="6 8" id="KW-0067">ATP-binding</keyword>
<feature type="transmembrane region" description="Helical" evidence="9">
    <location>
        <begin position="457"/>
        <end position="479"/>
    </location>
</feature>
<dbReference type="SUPFAM" id="SSF56112">
    <property type="entry name" value="Protein kinase-like (PK-like)"/>
    <property type="match status" value="1"/>
</dbReference>
<dbReference type="PANTHER" id="PTHR43289">
    <property type="entry name" value="MITOGEN-ACTIVATED PROTEIN KINASE KINASE KINASE 20-RELATED"/>
    <property type="match status" value="1"/>
</dbReference>
<dbReference type="PROSITE" id="PS00107">
    <property type="entry name" value="PROTEIN_KINASE_ATP"/>
    <property type="match status" value="1"/>
</dbReference>
<evidence type="ECO:0000256" key="2">
    <source>
        <dbReference type="ARBA" id="ARBA00022679"/>
    </source>
</evidence>
<feature type="repeat" description="WD" evidence="7">
    <location>
        <begin position="587"/>
        <end position="628"/>
    </location>
</feature>
<dbReference type="OrthoDB" id="500858at2"/>
<dbReference type="EC" id="2.7.11.1" evidence="11"/>
<keyword evidence="3" id="KW-0677">Repeat</keyword>
<dbReference type="CDD" id="cd14014">
    <property type="entry name" value="STKc_PknB_like"/>
    <property type="match status" value="1"/>
</dbReference>
<keyword evidence="9" id="KW-0812">Transmembrane</keyword>
<dbReference type="InterPro" id="IPR036322">
    <property type="entry name" value="WD40_repeat_dom_sf"/>
</dbReference>
<evidence type="ECO:0000256" key="1">
    <source>
        <dbReference type="ARBA" id="ARBA00022574"/>
    </source>
</evidence>